<protein>
    <recommendedName>
        <fullName evidence="3">Right handed beta helix region</fullName>
    </recommendedName>
</protein>
<proteinExistence type="predicted"/>
<dbReference type="Proteomes" id="UP000242501">
    <property type="component" value="Unassembled WGS sequence"/>
</dbReference>
<dbReference type="OrthoDB" id="6717860at2"/>
<dbReference type="InterPro" id="IPR012334">
    <property type="entry name" value="Pectin_lyas_fold"/>
</dbReference>
<organism evidence="1 2">
    <name type="scientific">Acinetobacter boissieri</name>
    <dbReference type="NCBI Taxonomy" id="1219383"/>
    <lineage>
        <taxon>Bacteria</taxon>
        <taxon>Pseudomonadati</taxon>
        <taxon>Pseudomonadota</taxon>
        <taxon>Gammaproteobacteria</taxon>
        <taxon>Moraxellales</taxon>
        <taxon>Moraxellaceae</taxon>
        <taxon>Acinetobacter</taxon>
    </lineage>
</organism>
<dbReference type="Gene3D" id="2.160.20.10">
    <property type="entry name" value="Single-stranded right-handed beta-helix, Pectin lyase-like"/>
    <property type="match status" value="1"/>
</dbReference>
<evidence type="ECO:0000313" key="1">
    <source>
        <dbReference type="EMBL" id="SDC26097.1"/>
    </source>
</evidence>
<dbReference type="RefSeq" id="WP_092749973.1">
    <property type="nucleotide sequence ID" value="NZ_FMYL01000014.1"/>
</dbReference>
<evidence type="ECO:0000313" key="2">
    <source>
        <dbReference type="Proteomes" id="UP000242501"/>
    </source>
</evidence>
<keyword evidence="2" id="KW-1185">Reference proteome</keyword>
<accession>A0A1G6K561</accession>
<dbReference type="EMBL" id="FMYL01000014">
    <property type="protein sequence ID" value="SDC26097.1"/>
    <property type="molecule type" value="Genomic_DNA"/>
</dbReference>
<reference evidence="2" key="1">
    <citation type="submission" date="2016-09" db="EMBL/GenBank/DDBJ databases">
        <authorList>
            <person name="Varghese N."/>
            <person name="Submissions S."/>
        </authorList>
    </citation>
    <scope>NUCLEOTIDE SEQUENCE [LARGE SCALE GENOMIC DNA]</scope>
    <source>
        <strain evidence="2">ANC 4422</strain>
    </source>
</reference>
<sequence>MLTEILQDIHTVADISALNSLTLNDQDIVFVKDQHSGGIFVYKANLNVSPDQGRIIADTNNRIFIRLEQTALHPTWYGAIGDGVADDTSAIQSWFNHGGRILEGSYKVTDVNLILNLRITSGNGGLFYKNILYPAGNIVNQFIQLPVPSVFPTIHDAVEWLDIKRVVGSGGVDILIADGTYAINHPIQPKWLDGQLISIRGNESQPNRVILNLDNTNNNDCFLFTSGVGISWLNGFQIQGVNGWVSQGVWNTQCYGAGIRAVGGCNVKCGIAIMIDKVYYGIRSMQGSTIHANVSEYDGSQGGGVKVTNAGDVAFHAYNAALECMGAEAYYTGHTSEGLGFGFCAEAGGMIICEYAKAVGNEKAGFYALSNGTTWAHGVDSNNNQYGVLAWGGSVECNSLGKAITTIYQNKSHGIYATKRGFIGANGALASENSGCGFIANTSSFIDMTDTVSTKNTLHGYSAETNATLDGDNARAENNVINGFNAQSGAVLQGQNLSANSNQANGYYARTGGCMFTIGMAGINNGNFSSPQPQIETDTFKIENMGSFISLSP</sequence>
<dbReference type="AlphaFoldDB" id="A0A1G6K561"/>
<gene>
    <name evidence="1" type="ORF">SAMN05421733_11443</name>
</gene>
<evidence type="ECO:0008006" key="3">
    <source>
        <dbReference type="Google" id="ProtNLM"/>
    </source>
</evidence>
<name>A0A1G6K561_9GAMM</name>